<dbReference type="GO" id="GO:0008934">
    <property type="term" value="F:inositol monophosphate 1-phosphatase activity"/>
    <property type="evidence" value="ECO:0007669"/>
    <property type="project" value="TreeGrafter"/>
</dbReference>
<dbReference type="AlphaFoldDB" id="A0A7C3YNF3"/>
<dbReference type="EC" id="3.1.3.11" evidence="3"/>
<protein>
    <recommendedName>
        <fullName evidence="3">fructose-bisphosphatase</fullName>
        <ecNumber evidence="3">3.1.3.11</ecNumber>
    </recommendedName>
</protein>
<dbReference type="GO" id="GO:0042132">
    <property type="term" value="F:fructose 1,6-bisphosphate 1-phosphatase activity"/>
    <property type="evidence" value="ECO:0007669"/>
    <property type="project" value="UniProtKB-EC"/>
</dbReference>
<dbReference type="InterPro" id="IPR020550">
    <property type="entry name" value="Inositol_monophosphatase_CS"/>
</dbReference>
<keyword evidence="5" id="KW-0378">Hydrolase</keyword>
<dbReference type="Pfam" id="PF00459">
    <property type="entry name" value="Inositol_P"/>
    <property type="match status" value="1"/>
</dbReference>
<dbReference type="Gene3D" id="3.30.540.10">
    <property type="entry name" value="Fructose-1,6-Bisphosphatase, subunit A, domain 1"/>
    <property type="match status" value="1"/>
</dbReference>
<dbReference type="EMBL" id="DTPI01000023">
    <property type="protein sequence ID" value="HGE66146.1"/>
    <property type="molecule type" value="Genomic_DNA"/>
</dbReference>
<dbReference type="PROSITE" id="PS00630">
    <property type="entry name" value="IMP_2"/>
    <property type="match status" value="1"/>
</dbReference>
<feature type="binding site" evidence="9">
    <location>
        <position position="85"/>
    </location>
    <ligand>
        <name>Mg(2+)</name>
        <dbReference type="ChEBI" id="CHEBI:18420"/>
        <label>1</label>
        <note>catalytic</note>
    </ligand>
</feature>
<evidence type="ECO:0000256" key="7">
    <source>
        <dbReference type="ARBA" id="ARBA00023277"/>
    </source>
</evidence>
<name>A0A7C3YNF3_9EURY</name>
<evidence type="ECO:0000256" key="9">
    <source>
        <dbReference type="PIRSR" id="PIRSR600760-2"/>
    </source>
</evidence>
<comment type="catalytic activity">
    <reaction evidence="1">
        <text>beta-D-fructose 1,6-bisphosphate + H2O = beta-D-fructose 6-phosphate + phosphate</text>
        <dbReference type="Rhea" id="RHEA:11064"/>
        <dbReference type="ChEBI" id="CHEBI:15377"/>
        <dbReference type="ChEBI" id="CHEBI:32966"/>
        <dbReference type="ChEBI" id="CHEBI:43474"/>
        <dbReference type="ChEBI" id="CHEBI:57634"/>
        <dbReference type="EC" id="3.1.3.11"/>
    </reaction>
</comment>
<feature type="binding site" evidence="9">
    <location>
        <position position="86"/>
    </location>
    <ligand>
        <name>Mg(2+)</name>
        <dbReference type="ChEBI" id="CHEBI:18420"/>
        <label>1</label>
        <note>catalytic</note>
    </ligand>
</feature>
<dbReference type="PANTHER" id="PTHR20854:SF4">
    <property type="entry name" value="INOSITOL-1-MONOPHOSPHATASE-RELATED"/>
    <property type="match status" value="1"/>
</dbReference>
<dbReference type="GO" id="GO:0046872">
    <property type="term" value="F:metal ion binding"/>
    <property type="evidence" value="ECO:0007669"/>
    <property type="project" value="UniProtKB-KW"/>
</dbReference>
<feature type="binding site" evidence="9">
    <location>
        <position position="204"/>
    </location>
    <ligand>
        <name>Mg(2+)</name>
        <dbReference type="ChEBI" id="CHEBI:18420"/>
        <label>1</label>
        <note>catalytic</note>
    </ligand>
</feature>
<dbReference type="SUPFAM" id="SSF56655">
    <property type="entry name" value="Carbohydrate phosphatase"/>
    <property type="match status" value="1"/>
</dbReference>
<evidence type="ECO:0000256" key="5">
    <source>
        <dbReference type="ARBA" id="ARBA00022801"/>
    </source>
</evidence>
<evidence type="ECO:0000256" key="8">
    <source>
        <dbReference type="ARBA" id="ARBA00038103"/>
    </source>
</evidence>
<dbReference type="GO" id="GO:0006020">
    <property type="term" value="P:inositol metabolic process"/>
    <property type="evidence" value="ECO:0007669"/>
    <property type="project" value="TreeGrafter"/>
</dbReference>
<accession>A0A7C3YNF3</accession>
<gene>
    <name evidence="10" type="ORF">ENX77_03340</name>
</gene>
<evidence type="ECO:0000256" key="2">
    <source>
        <dbReference type="ARBA" id="ARBA00001946"/>
    </source>
</evidence>
<comment type="cofactor">
    <cofactor evidence="2 9">
        <name>Mg(2+)</name>
        <dbReference type="ChEBI" id="CHEBI:18420"/>
    </cofactor>
</comment>
<comment type="caution">
    <text evidence="10">The sequence shown here is derived from an EMBL/GenBank/DDBJ whole genome shotgun (WGS) entry which is preliminary data.</text>
</comment>
<dbReference type="Gene3D" id="3.40.190.80">
    <property type="match status" value="1"/>
</dbReference>
<dbReference type="InterPro" id="IPR000760">
    <property type="entry name" value="Inositol_monophosphatase-like"/>
</dbReference>
<proteinExistence type="inferred from homology"/>
<dbReference type="PANTHER" id="PTHR20854">
    <property type="entry name" value="INOSITOL MONOPHOSPHATASE"/>
    <property type="match status" value="1"/>
</dbReference>
<evidence type="ECO:0000256" key="6">
    <source>
        <dbReference type="ARBA" id="ARBA00022842"/>
    </source>
</evidence>
<evidence type="ECO:0000256" key="1">
    <source>
        <dbReference type="ARBA" id="ARBA00001273"/>
    </source>
</evidence>
<keyword evidence="6 9" id="KW-0460">Magnesium</keyword>
<dbReference type="PRINTS" id="PR00377">
    <property type="entry name" value="IMPHPHTASES"/>
</dbReference>
<dbReference type="GO" id="GO:0046854">
    <property type="term" value="P:phosphatidylinositol phosphate biosynthetic process"/>
    <property type="evidence" value="ECO:0007669"/>
    <property type="project" value="InterPro"/>
</dbReference>
<feature type="binding site" evidence="9">
    <location>
        <position position="83"/>
    </location>
    <ligand>
        <name>Mg(2+)</name>
        <dbReference type="ChEBI" id="CHEBI:18420"/>
        <label>1</label>
        <note>catalytic</note>
    </ligand>
</feature>
<sequence length="254" mass="27988">MTPKEALEISRKVAENVEQKIKDVVGRSDAGIIVGIGKDGTPTKKIDKLAEDAAIEILKEEDVVIVSEEAGVIGEGDVFVALDPIDGTFNATAGVPIYSISLCFSNSQNLGGTFFGYVRNLATGDEYYANSNSYKNGKKIRVSDVDRLEDCNVVFYYPIKMYPFKRLRIFGSASLEICMIADGSFDCFIDIRKKDGKGYLRVYDVAASLFIAKKAGAVITDLDGNLDDKKISIDERFRLIVSNEKIHEKIKSIL</sequence>
<evidence type="ECO:0000256" key="3">
    <source>
        <dbReference type="ARBA" id="ARBA00013093"/>
    </source>
</evidence>
<keyword evidence="7" id="KW-0119">Carbohydrate metabolism</keyword>
<feature type="binding site" evidence="9">
    <location>
        <position position="68"/>
    </location>
    <ligand>
        <name>Mg(2+)</name>
        <dbReference type="ChEBI" id="CHEBI:18420"/>
        <label>1</label>
        <note>catalytic</note>
    </ligand>
</feature>
<comment type="similarity">
    <text evidence="8">Belongs to the inositol monophosphatase superfamily. FBPase class 4 family.</text>
</comment>
<evidence type="ECO:0000256" key="4">
    <source>
        <dbReference type="ARBA" id="ARBA00022723"/>
    </source>
</evidence>
<keyword evidence="4 9" id="KW-0479">Metal-binding</keyword>
<organism evidence="10">
    <name type="scientific">Geoglobus ahangari</name>
    <dbReference type="NCBI Taxonomy" id="113653"/>
    <lineage>
        <taxon>Archaea</taxon>
        <taxon>Methanobacteriati</taxon>
        <taxon>Methanobacteriota</taxon>
        <taxon>Archaeoglobi</taxon>
        <taxon>Archaeoglobales</taxon>
        <taxon>Archaeoglobaceae</taxon>
        <taxon>Geoglobus</taxon>
    </lineage>
</organism>
<reference evidence="10" key="1">
    <citation type="journal article" date="2020" name="mSystems">
        <title>Genome- and Community-Level Interaction Insights into Carbon Utilization and Element Cycling Functions of Hydrothermarchaeota in Hydrothermal Sediment.</title>
        <authorList>
            <person name="Zhou Z."/>
            <person name="Liu Y."/>
            <person name="Xu W."/>
            <person name="Pan J."/>
            <person name="Luo Z.H."/>
            <person name="Li M."/>
        </authorList>
    </citation>
    <scope>NUCLEOTIDE SEQUENCE [LARGE SCALE GENOMIC DNA]</scope>
    <source>
        <strain evidence="10">SpSt-97</strain>
    </source>
</reference>
<dbReference type="GO" id="GO:0007165">
    <property type="term" value="P:signal transduction"/>
    <property type="evidence" value="ECO:0007669"/>
    <property type="project" value="TreeGrafter"/>
</dbReference>
<evidence type="ECO:0000313" key="10">
    <source>
        <dbReference type="EMBL" id="HGE66146.1"/>
    </source>
</evidence>
<dbReference type="FunFam" id="3.40.190.80:FF:000020">
    <property type="entry name" value="Fructose-1,6-bisphosphatase/inositol-1-monophosphatase"/>
    <property type="match status" value="1"/>
</dbReference>